<comment type="cofactor">
    <cofactor evidence="1 9 10">
        <name>pyridoxal 5'-phosphate</name>
        <dbReference type="ChEBI" id="CHEBI:597326"/>
    </cofactor>
</comment>
<name>A2SQ36_METLZ</name>
<comment type="miscellaneous">
    <text evidence="9">In Archaea the pyridoxal phosphate cofactor is not covalently bound to Lys but ligated by other amino acids.</text>
</comment>
<dbReference type="AlphaFoldDB" id="A2SQ36"/>
<dbReference type="GO" id="GO:0044571">
    <property type="term" value="P:[2Fe-2S] cluster assembly"/>
    <property type="evidence" value="ECO:0007669"/>
    <property type="project" value="UniProtKB-UniRule"/>
</dbReference>
<feature type="binding site" evidence="9">
    <location>
        <begin position="73"/>
        <end position="74"/>
    </location>
    <ligand>
        <name>pyridoxal 5'-phosphate</name>
        <dbReference type="ChEBI" id="CHEBI:597326"/>
    </ligand>
</feature>
<dbReference type="STRING" id="410358.Mlab_0266"/>
<evidence type="ECO:0000313" key="12">
    <source>
        <dbReference type="EMBL" id="ABN06442.1"/>
    </source>
</evidence>
<feature type="binding site" evidence="9">
    <location>
        <position position="153"/>
    </location>
    <ligand>
        <name>pyridoxal 5'-phosphate</name>
        <dbReference type="ChEBI" id="CHEBI:597326"/>
    </ligand>
</feature>
<dbReference type="GO" id="GO:0031071">
    <property type="term" value="F:cysteine desulfurase activity"/>
    <property type="evidence" value="ECO:0007669"/>
    <property type="project" value="UniProtKB-UniRule"/>
</dbReference>
<comment type="pathway">
    <text evidence="9">Cofactor biosynthesis; iron-sulfur cluster biosynthesis.</text>
</comment>
<comment type="subunit">
    <text evidence="9">Homodimer. Forms a heterotetramer with IscU, interacts with other sulfur acceptors.</text>
</comment>
<proteinExistence type="inferred from homology"/>
<keyword evidence="5 9" id="KW-0479">Metal-binding</keyword>
<dbReference type="InterPro" id="IPR017772">
    <property type="entry name" value="Cys_deSase_NifS_bac/arc"/>
</dbReference>
<dbReference type="NCBIfam" id="TIGR03402">
    <property type="entry name" value="FeS_nifS"/>
    <property type="match status" value="1"/>
</dbReference>
<dbReference type="GO" id="GO:0030170">
    <property type="term" value="F:pyridoxal phosphate binding"/>
    <property type="evidence" value="ECO:0007669"/>
    <property type="project" value="UniProtKB-UniRule"/>
</dbReference>
<keyword evidence="3 9" id="KW-0963">Cytoplasm</keyword>
<dbReference type="UniPathway" id="UPA00266"/>
<dbReference type="GO" id="GO:0008483">
    <property type="term" value="F:transaminase activity"/>
    <property type="evidence" value="ECO:0007669"/>
    <property type="project" value="UniProtKB-KW"/>
</dbReference>
<reference evidence="12 13" key="1">
    <citation type="journal article" date="2009" name="Stand. Genomic Sci.">
        <title>Complete genome sequence of Methanocorpusculum labreanum type strain Z.</title>
        <authorList>
            <person name="Anderson I.J."/>
            <person name="Sieprawska-Lupa M."/>
            <person name="Goltsman E."/>
            <person name="Lapidus A."/>
            <person name="Copeland A."/>
            <person name="Glavina Del Rio T."/>
            <person name="Tice H."/>
            <person name="Dalin E."/>
            <person name="Barry K."/>
            <person name="Pitluck S."/>
            <person name="Hauser L."/>
            <person name="Land M."/>
            <person name="Lucas S."/>
            <person name="Richardson P."/>
            <person name="Whitman W.B."/>
            <person name="Kyrpides N.C."/>
        </authorList>
    </citation>
    <scope>NUCLEOTIDE SEQUENCE [LARGE SCALE GENOMIC DNA]</scope>
    <source>
        <strain evidence="13">ATCC 43576 / DSM 4855 / Z</strain>
    </source>
</reference>
<feature type="active site" description="Cysteine persulfide intermediate" evidence="9">
    <location>
        <position position="326"/>
    </location>
</feature>
<dbReference type="InterPro" id="IPR015424">
    <property type="entry name" value="PyrdxlP-dep_Trfase"/>
</dbReference>
<dbReference type="InterPro" id="IPR000192">
    <property type="entry name" value="Aminotrans_V_dom"/>
</dbReference>
<dbReference type="GO" id="GO:0051537">
    <property type="term" value="F:2 iron, 2 sulfur cluster binding"/>
    <property type="evidence" value="ECO:0007669"/>
    <property type="project" value="UniProtKB-UniRule"/>
</dbReference>
<feature type="domain" description="Aminotransferase class V" evidence="11">
    <location>
        <begin position="6"/>
        <end position="366"/>
    </location>
</feature>
<dbReference type="Proteomes" id="UP000000365">
    <property type="component" value="Chromosome"/>
</dbReference>
<dbReference type="PROSITE" id="PS00595">
    <property type="entry name" value="AA_TRANSFER_CLASS_5"/>
    <property type="match status" value="1"/>
</dbReference>
<dbReference type="GO" id="GO:0046872">
    <property type="term" value="F:metal ion binding"/>
    <property type="evidence" value="ECO:0007669"/>
    <property type="project" value="UniProtKB-KW"/>
</dbReference>
<dbReference type="GO" id="GO:0006520">
    <property type="term" value="P:amino acid metabolic process"/>
    <property type="evidence" value="ECO:0007669"/>
    <property type="project" value="InterPro"/>
</dbReference>
<evidence type="ECO:0000256" key="6">
    <source>
        <dbReference type="ARBA" id="ARBA00022898"/>
    </source>
</evidence>
<dbReference type="OrthoDB" id="9577at2157"/>
<evidence type="ECO:0000256" key="7">
    <source>
        <dbReference type="ARBA" id="ARBA00023004"/>
    </source>
</evidence>
<evidence type="ECO:0000256" key="2">
    <source>
        <dbReference type="ARBA" id="ARBA00006490"/>
    </source>
</evidence>
<sequence>MGKKIIYMDHAATTYTAKEVVEAMLPYFSEQFGNPSSVYSIGQSNKSVIDLARKQVASAINAQPDEIFFTNGGTESDNWALKGVAFANERKGKHIITTAIEHHAILHSCEWLASRGFEITYLPVDKYGMVSPEAVEKAIRPDTILISVMYANNEVGTIQPIAEIGKIARDHGIYFHTDAVQAVGHVPIDVVAENIDLLSLSGHKFYGPKGTGALYIRKGTRIQNFIHGGAQEKKRRAGTENVPGIVGLGAAVERAIKMMPVETKRLASLSDELTRELLKIPATHLNGHPTKRLPNNTNIIFEYIEGESILLFLNMKGICASTGSACNSASLEPSHVLTAMGISHEIAHGSIRLTVGERTTEDDVKYVITALTETVAKLRAMSPLTPKELRNVQ</sequence>
<dbReference type="FunFam" id="3.40.640.10:FF:000084">
    <property type="entry name" value="IscS-like cysteine desulfurase"/>
    <property type="match status" value="1"/>
</dbReference>
<keyword evidence="7 9" id="KW-0408">Iron</keyword>
<dbReference type="EMBL" id="CP000559">
    <property type="protein sequence ID" value="ABN06442.1"/>
    <property type="molecule type" value="Genomic_DNA"/>
</dbReference>
<keyword evidence="9" id="KW-0001">2Fe-2S</keyword>
<dbReference type="EC" id="2.8.1.7" evidence="9"/>
<dbReference type="HOGENOM" id="CLU_003433_0_0_2"/>
<keyword evidence="8 9" id="KW-0411">Iron-sulfur</keyword>
<dbReference type="HAMAP" id="MF_00331">
    <property type="entry name" value="Cys_desulf_IscS"/>
    <property type="match status" value="1"/>
</dbReference>
<keyword evidence="12" id="KW-0032">Aminotransferase</keyword>
<evidence type="ECO:0000256" key="8">
    <source>
        <dbReference type="ARBA" id="ARBA00023014"/>
    </source>
</evidence>
<dbReference type="Gene3D" id="3.90.1150.10">
    <property type="entry name" value="Aspartate Aminotransferase, domain 1"/>
    <property type="match status" value="1"/>
</dbReference>
<feature type="binding site" evidence="9">
    <location>
        <begin position="201"/>
        <end position="203"/>
    </location>
    <ligand>
        <name>pyridoxal 5'-phosphate</name>
        <dbReference type="ChEBI" id="CHEBI:597326"/>
    </ligand>
</feature>
<evidence type="ECO:0000256" key="5">
    <source>
        <dbReference type="ARBA" id="ARBA00022723"/>
    </source>
</evidence>
<gene>
    <name evidence="9" type="primary">iscS</name>
    <name evidence="12" type="ordered locus">Mlab_0266</name>
</gene>
<comment type="catalytic activity">
    <reaction evidence="9">
        <text>(sulfur carrier)-H + L-cysteine = (sulfur carrier)-SH + L-alanine</text>
        <dbReference type="Rhea" id="RHEA:43892"/>
        <dbReference type="Rhea" id="RHEA-COMP:14737"/>
        <dbReference type="Rhea" id="RHEA-COMP:14739"/>
        <dbReference type="ChEBI" id="CHEBI:29917"/>
        <dbReference type="ChEBI" id="CHEBI:35235"/>
        <dbReference type="ChEBI" id="CHEBI:57972"/>
        <dbReference type="ChEBI" id="CHEBI:64428"/>
        <dbReference type="EC" id="2.8.1.7"/>
    </reaction>
</comment>
<dbReference type="RefSeq" id="WP_011832643.1">
    <property type="nucleotide sequence ID" value="NC_008942.1"/>
</dbReference>
<dbReference type="PANTHER" id="PTHR11601">
    <property type="entry name" value="CYSTEINE DESULFURYLASE FAMILY MEMBER"/>
    <property type="match status" value="1"/>
</dbReference>
<keyword evidence="6 9" id="KW-0663">Pyridoxal phosphate</keyword>
<dbReference type="Gene3D" id="1.10.260.50">
    <property type="match status" value="1"/>
</dbReference>
<dbReference type="KEGG" id="mla:Mlab_0266"/>
<accession>A2SQ36</accession>
<organism evidence="12 13">
    <name type="scientific">Methanocorpusculum labreanum (strain ATCC 43576 / DSM 4855 / Z)</name>
    <dbReference type="NCBI Taxonomy" id="410358"/>
    <lineage>
        <taxon>Archaea</taxon>
        <taxon>Methanobacteriati</taxon>
        <taxon>Methanobacteriota</taxon>
        <taxon>Stenosarchaea group</taxon>
        <taxon>Methanomicrobia</taxon>
        <taxon>Methanomicrobiales</taxon>
        <taxon>Methanocorpusculaceae</taxon>
        <taxon>Methanocorpusculum</taxon>
    </lineage>
</organism>
<keyword evidence="13" id="KW-1185">Reference proteome</keyword>
<dbReference type="InterPro" id="IPR020578">
    <property type="entry name" value="Aminotrans_V_PyrdxlP_BS"/>
</dbReference>
<evidence type="ECO:0000256" key="3">
    <source>
        <dbReference type="ARBA" id="ARBA00022490"/>
    </source>
</evidence>
<evidence type="ECO:0000256" key="1">
    <source>
        <dbReference type="ARBA" id="ARBA00001933"/>
    </source>
</evidence>
<dbReference type="GO" id="GO:1990221">
    <property type="term" value="C:L-cysteine desulfurase complex"/>
    <property type="evidence" value="ECO:0007669"/>
    <property type="project" value="UniProtKB-ARBA"/>
</dbReference>
<evidence type="ECO:0000256" key="4">
    <source>
        <dbReference type="ARBA" id="ARBA00022679"/>
    </source>
</evidence>
<comment type="subcellular location">
    <subcellularLocation>
        <location evidence="9">Cytoplasm</location>
    </subcellularLocation>
</comment>
<dbReference type="PANTHER" id="PTHR11601:SF34">
    <property type="entry name" value="CYSTEINE DESULFURASE"/>
    <property type="match status" value="1"/>
</dbReference>
<dbReference type="InterPro" id="IPR016454">
    <property type="entry name" value="Cysteine_dSase"/>
</dbReference>
<dbReference type="Gene3D" id="3.40.640.10">
    <property type="entry name" value="Type I PLP-dependent aspartate aminotransferase-like (Major domain)"/>
    <property type="match status" value="1"/>
</dbReference>
<feature type="binding site" evidence="9">
    <location>
        <position position="239"/>
    </location>
    <ligand>
        <name>pyridoxal 5'-phosphate</name>
        <dbReference type="ChEBI" id="CHEBI:597326"/>
    </ligand>
</feature>
<comment type="function">
    <text evidence="9">Master enzyme that delivers sulfur to a number of partners involved in Fe-S cluster assembly, tRNA modification or cofactor biosynthesis. Catalyzes the removal of elemental sulfur atoms from cysteine to produce alanine. Functions as a sulfur delivery protein for Fe-S cluster synthesis onto IscU, an Fe-S scaffold assembly protein, as well as other S acceptor proteins.</text>
</comment>
<dbReference type="InterPro" id="IPR010240">
    <property type="entry name" value="Cys_deSase_IscS"/>
</dbReference>
<feature type="binding site" evidence="9">
    <location>
        <position position="181"/>
    </location>
    <ligand>
        <name>pyridoxal 5'-phosphate</name>
        <dbReference type="ChEBI" id="CHEBI:597326"/>
    </ligand>
</feature>
<evidence type="ECO:0000256" key="9">
    <source>
        <dbReference type="HAMAP-Rule" id="MF_00331"/>
    </source>
</evidence>
<dbReference type="SUPFAM" id="SSF53383">
    <property type="entry name" value="PLP-dependent transferases"/>
    <property type="match status" value="1"/>
</dbReference>
<dbReference type="GeneID" id="4795463"/>
<keyword evidence="4 9" id="KW-0808">Transferase</keyword>
<comment type="similarity">
    <text evidence="2 9">Belongs to the class-V pyridoxal-phosphate-dependent aminotransferase family. NifS/IscS subfamily.</text>
</comment>
<evidence type="ECO:0000256" key="10">
    <source>
        <dbReference type="RuleBase" id="RU004504"/>
    </source>
</evidence>
<evidence type="ECO:0000259" key="11">
    <source>
        <dbReference type="Pfam" id="PF00266"/>
    </source>
</evidence>
<protein>
    <recommendedName>
        <fullName evidence="9">Cysteine desulfurase IscS</fullName>
        <ecNumber evidence="9">2.8.1.7</ecNumber>
    </recommendedName>
</protein>
<dbReference type="PIRSF" id="PIRSF005572">
    <property type="entry name" value="NifS"/>
    <property type="match status" value="1"/>
</dbReference>
<feature type="binding site" description="via persulfide group" evidence="9">
    <location>
        <position position="326"/>
    </location>
    <ligand>
        <name>[2Fe-2S] cluster</name>
        <dbReference type="ChEBI" id="CHEBI:190135"/>
        <note>ligand shared with IscU</note>
    </ligand>
</feature>
<dbReference type="NCBIfam" id="NF002806">
    <property type="entry name" value="PRK02948.1"/>
    <property type="match status" value="1"/>
</dbReference>
<evidence type="ECO:0000313" key="13">
    <source>
        <dbReference type="Proteomes" id="UP000000365"/>
    </source>
</evidence>
<dbReference type="Pfam" id="PF00266">
    <property type="entry name" value="Aminotran_5"/>
    <property type="match status" value="1"/>
</dbReference>
<dbReference type="InterPro" id="IPR015422">
    <property type="entry name" value="PyrdxlP-dep_Trfase_small"/>
</dbReference>
<dbReference type="eggNOG" id="arCOG00066">
    <property type="taxonomic scope" value="Archaea"/>
</dbReference>
<dbReference type="InterPro" id="IPR015421">
    <property type="entry name" value="PyrdxlP-dep_Trfase_major"/>
</dbReference>